<keyword evidence="3" id="KW-1003">Cell membrane</keyword>
<evidence type="ECO:0000256" key="11">
    <source>
        <dbReference type="ARBA" id="ARBA00022741"/>
    </source>
</evidence>
<evidence type="ECO:0000256" key="15">
    <source>
        <dbReference type="ARBA" id="ARBA00023136"/>
    </source>
</evidence>
<dbReference type="EC" id="2.7.11.1" evidence="2"/>
<dbReference type="Gene3D" id="1.10.510.10">
    <property type="entry name" value="Transferase(Phosphotransferase) domain 1"/>
    <property type="match status" value="2"/>
</dbReference>
<evidence type="ECO:0000256" key="18">
    <source>
        <dbReference type="ARBA" id="ARBA00047899"/>
    </source>
</evidence>
<keyword evidence="10" id="KW-0677">Repeat</keyword>
<dbReference type="FunFam" id="3.30.200.20:FF:000432">
    <property type="entry name" value="LRR receptor-like serine/threonine-protein kinase EFR"/>
    <property type="match status" value="1"/>
</dbReference>
<evidence type="ECO:0000256" key="1">
    <source>
        <dbReference type="ARBA" id="ARBA00004162"/>
    </source>
</evidence>
<evidence type="ECO:0000256" key="20">
    <source>
        <dbReference type="PROSITE-ProRule" id="PRU10141"/>
    </source>
</evidence>
<keyword evidence="8" id="KW-0812">Transmembrane</keyword>
<evidence type="ECO:0000256" key="6">
    <source>
        <dbReference type="ARBA" id="ARBA00022614"/>
    </source>
</evidence>
<dbReference type="PANTHER" id="PTHR48055">
    <property type="entry name" value="LEUCINE-RICH REPEAT RECEPTOR PROTEIN KINASE EMS1"/>
    <property type="match status" value="1"/>
</dbReference>
<keyword evidence="7" id="KW-0808">Transferase</keyword>
<dbReference type="InterPro" id="IPR008271">
    <property type="entry name" value="Ser/Thr_kinase_AS"/>
</dbReference>
<keyword evidence="9" id="KW-0732">Signal</keyword>
<evidence type="ECO:0000256" key="17">
    <source>
        <dbReference type="ARBA" id="ARBA00023180"/>
    </source>
</evidence>
<dbReference type="GO" id="GO:0005886">
    <property type="term" value="C:plasma membrane"/>
    <property type="evidence" value="ECO:0007669"/>
    <property type="project" value="UniProtKB-SubCell"/>
</dbReference>
<comment type="subcellular location">
    <subcellularLocation>
        <location evidence="1">Cell membrane</location>
        <topology evidence="1">Single-pass membrane protein</topology>
    </subcellularLocation>
</comment>
<evidence type="ECO:0000256" key="5">
    <source>
        <dbReference type="ARBA" id="ARBA00022553"/>
    </source>
</evidence>
<evidence type="ECO:0000256" key="9">
    <source>
        <dbReference type="ARBA" id="ARBA00022729"/>
    </source>
</evidence>
<dbReference type="PROSITE" id="PS00107">
    <property type="entry name" value="PROTEIN_KINASE_ATP"/>
    <property type="match status" value="1"/>
</dbReference>
<dbReference type="InterPro" id="IPR000719">
    <property type="entry name" value="Prot_kinase_dom"/>
</dbReference>
<keyword evidence="11 20" id="KW-0547">Nucleotide-binding</keyword>
<protein>
    <recommendedName>
        <fullName evidence="2">non-specific serine/threonine protein kinase</fullName>
        <ecNumber evidence="2">2.7.11.1</ecNumber>
    </recommendedName>
</protein>
<comment type="similarity">
    <text evidence="21">Belongs to the protein kinase superfamily.</text>
</comment>
<dbReference type="PANTHER" id="PTHR48055:SF55">
    <property type="entry name" value="PROTEIN KINASE DOMAIN-CONTAINING PROTEIN"/>
    <property type="match status" value="1"/>
</dbReference>
<evidence type="ECO:0000256" key="10">
    <source>
        <dbReference type="ARBA" id="ARBA00022737"/>
    </source>
</evidence>
<evidence type="ECO:0000256" key="2">
    <source>
        <dbReference type="ARBA" id="ARBA00012513"/>
    </source>
</evidence>
<keyword evidence="14" id="KW-1133">Transmembrane helix</keyword>
<keyword evidence="15" id="KW-0472">Membrane</keyword>
<dbReference type="SUPFAM" id="SSF56112">
    <property type="entry name" value="Protein kinase-like (PK-like)"/>
    <property type="match status" value="1"/>
</dbReference>
<gene>
    <name evidence="23" type="ORF">Din_016024</name>
</gene>
<dbReference type="InterPro" id="IPR011009">
    <property type="entry name" value="Kinase-like_dom_sf"/>
</dbReference>
<evidence type="ECO:0000256" key="12">
    <source>
        <dbReference type="ARBA" id="ARBA00022777"/>
    </source>
</evidence>
<evidence type="ECO:0000256" key="8">
    <source>
        <dbReference type="ARBA" id="ARBA00022692"/>
    </source>
</evidence>
<dbReference type="FunFam" id="1.10.510.10:FF:000358">
    <property type="entry name" value="Putative leucine-rich repeat receptor-like serine/threonine-protein kinase"/>
    <property type="match status" value="1"/>
</dbReference>
<keyword evidence="6" id="KW-0433">Leucine-rich repeat</keyword>
<dbReference type="InterPro" id="IPR051564">
    <property type="entry name" value="LRR_receptor-like_kinase"/>
</dbReference>
<evidence type="ECO:0000256" key="19">
    <source>
        <dbReference type="ARBA" id="ARBA00048679"/>
    </source>
</evidence>
<evidence type="ECO:0000259" key="22">
    <source>
        <dbReference type="PROSITE" id="PS50011"/>
    </source>
</evidence>
<accession>A0A5B6ZV17</accession>
<dbReference type="Pfam" id="PF00069">
    <property type="entry name" value="Pkinase"/>
    <property type="match status" value="1"/>
</dbReference>
<feature type="binding site" evidence="20">
    <location>
        <position position="107"/>
    </location>
    <ligand>
        <name>ATP</name>
        <dbReference type="ChEBI" id="CHEBI:30616"/>
    </ligand>
</feature>
<comment type="catalytic activity">
    <reaction evidence="19">
        <text>L-seryl-[protein] + ATP = O-phospho-L-seryl-[protein] + ADP + H(+)</text>
        <dbReference type="Rhea" id="RHEA:17989"/>
        <dbReference type="Rhea" id="RHEA-COMP:9863"/>
        <dbReference type="Rhea" id="RHEA-COMP:11604"/>
        <dbReference type="ChEBI" id="CHEBI:15378"/>
        <dbReference type="ChEBI" id="CHEBI:29999"/>
        <dbReference type="ChEBI" id="CHEBI:30616"/>
        <dbReference type="ChEBI" id="CHEBI:83421"/>
        <dbReference type="ChEBI" id="CHEBI:456216"/>
        <dbReference type="EC" id="2.7.11.1"/>
    </reaction>
</comment>
<proteinExistence type="inferred from homology"/>
<feature type="domain" description="Protein kinase" evidence="22">
    <location>
        <begin position="80"/>
        <end position="372"/>
    </location>
</feature>
<dbReference type="AlphaFoldDB" id="A0A5B6ZV17"/>
<evidence type="ECO:0000256" key="4">
    <source>
        <dbReference type="ARBA" id="ARBA00022527"/>
    </source>
</evidence>
<evidence type="ECO:0000256" key="7">
    <source>
        <dbReference type="ARBA" id="ARBA00022679"/>
    </source>
</evidence>
<dbReference type="PROSITE" id="PS00108">
    <property type="entry name" value="PROTEIN_KINASE_ST"/>
    <property type="match status" value="1"/>
</dbReference>
<keyword evidence="12" id="KW-0418">Kinase</keyword>
<evidence type="ECO:0000256" key="3">
    <source>
        <dbReference type="ARBA" id="ARBA00022475"/>
    </source>
</evidence>
<dbReference type="Gene3D" id="3.30.200.20">
    <property type="entry name" value="Phosphorylase Kinase, domain 1"/>
    <property type="match status" value="1"/>
</dbReference>
<comment type="catalytic activity">
    <reaction evidence="18">
        <text>L-threonyl-[protein] + ATP = O-phospho-L-threonyl-[protein] + ADP + H(+)</text>
        <dbReference type="Rhea" id="RHEA:46608"/>
        <dbReference type="Rhea" id="RHEA-COMP:11060"/>
        <dbReference type="Rhea" id="RHEA-COMP:11605"/>
        <dbReference type="ChEBI" id="CHEBI:15378"/>
        <dbReference type="ChEBI" id="CHEBI:30013"/>
        <dbReference type="ChEBI" id="CHEBI:30616"/>
        <dbReference type="ChEBI" id="CHEBI:61977"/>
        <dbReference type="ChEBI" id="CHEBI:456216"/>
        <dbReference type="EC" id="2.7.11.1"/>
    </reaction>
</comment>
<dbReference type="SMART" id="SM00220">
    <property type="entry name" value="S_TKc"/>
    <property type="match status" value="1"/>
</dbReference>
<reference evidence="23" key="1">
    <citation type="submission" date="2019-08" db="EMBL/GenBank/DDBJ databases">
        <title>Reference gene set and small RNA set construction with multiple tissues from Davidia involucrata Baill.</title>
        <authorList>
            <person name="Yang H."/>
            <person name="Zhou C."/>
            <person name="Li G."/>
            <person name="Wang J."/>
            <person name="Gao P."/>
            <person name="Wang M."/>
            <person name="Wang R."/>
            <person name="Zhao Y."/>
        </authorList>
    </citation>
    <scope>NUCLEOTIDE SEQUENCE</scope>
    <source>
        <tissue evidence="23">Mixed with DoveR01_LX</tissue>
    </source>
</reference>
<keyword evidence="17" id="KW-0325">Glycoprotein</keyword>
<evidence type="ECO:0000256" key="21">
    <source>
        <dbReference type="RuleBase" id="RU000304"/>
    </source>
</evidence>
<dbReference type="EMBL" id="GHES01016024">
    <property type="protein sequence ID" value="MPA46583.1"/>
    <property type="molecule type" value="Transcribed_RNA"/>
</dbReference>
<name>A0A5B6ZV17_DAVIN</name>
<evidence type="ECO:0000313" key="23">
    <source>
        <dbReference type="EMBL" id="MPA46583.1"/>
    </source>
</evidence>
<dbReference type="InterPro" id="IPR017441">
    <property type="entry name" value="Protein_kinase_ATP_BS"/>
</dbReference>
<keyword evidence="13 20" id="KW-0067">ATP-binding</keyword>
<organism evidence="23">
    <name type="scientific">Davidia involucrata</name>
    <name type="common">Dove tree</name>
    <dbReference type="NCBI Taxonomy" id="16924"/>
    <lineage>
        <taxon>Eukaryota</taxon>
        <taxon>Viridiplantae</taxon>
        <taxon>Streptophyta</taxon>
        <taxon>Embryophyta</taxon>
        <taxon>Tracheophyta</taxon>
        <taxon>Spermatophyta</taxon>
        <taxon>Magnoliopsida</taxon>
        <taxon>eudicotyledons</taxon>
        <taxon>Gunneridae</taxon>
        <taxon>Pentapetalae</taxon>
        <taxon>asterids</taxon>
        <taxon>Cornales</taxon>
        <taxon>Nyssaceae</taxon>
        <taxon>Davidia</taxon>
    </lineage>
</organism>
<keyword evidence="16" id="KW-0675">Receptor</keyword>
<evidence type="ECO:0000256" key="14">
    <source>
        <dbReference type="ARBA" id="ARBA00022989"/>
    </source>
</evidence>
<dbReference type="GO" id="GO:0005524">
    <property type="term" value="F:ATP binding"/>
    <property type="evidence" value="ECO:0007669"/>
    <property type="project" value="UniProtKB-UniRule"/>
</dbReference>
<evidence type="ECO:0000256" key="13">
    <source>
        <dbReference type="ARBA" id="ARBA00022840"/>
    </source>
</evidence>
<keyword evidence="4 21" id="KW-0723">Serine/threonine-protein kinase</keyword>
<dbReference type="GO" id="GO:0004674">
    <property type="term" value="F:protein serine/threonine kinase activity"/>
    <property type="evidence" value="ECO:0007669"/>
    <property type="project" value="UniProtKB-KW"/>
</dbReference>
<sequence length="447" mass="50367">MQLQYIEETKKMSLLHSFVTHIHNTGFDNIYSSLGVTMASSFSFGWYKKKREEQFSGFMSNEPLIVKASYETLFEITDGFSSTKLVGVGSFGSVYKGILNGANVAIKVLDYQREGASKSFMAECEALGNIRHRNLVKLLTACSTTDFQGNNFKALIYEFMPHGNLERWLHSSPESDNGSALNLHQRINIAIDVACALEYLHHYCGPKPIIHCDLKPSNVLLDRDMVAHVGDFGLAKFLPELPDLNQNSTIRTRGTVGYAAPEYGLGSEVSTKGDIYSYGILLLEMVTRKKPTDRMFEDALDHHSFARVVLPGIVLLEVLTGKRPIIEDDLDLHSFARNALPDRVMEIVDPILLKDIEEEATVEANNNQRPIQARNGNIMECLISMVRIGVACSMELPQDRMEISKVIRELNLIRDILRGTRTRPMVDLRRGQEEPWVPSFENSYSQE</sequence>
<evidence type="ECO:0000256" key="16">
    <source>
        <dbReference type="ARBA" id="ARBA00023170"/>
    </source>
</evidence>
<keyword evidence="5" id="KW-0597">Phosphoprotein</keyword>
<dbReference type="PROSITE" id="PS50011">
    <property type="entry name" value="PROTEIN_KINASE_DOM"/>
    <property type="match status" value="1"/>
</dbReference>